<feature type="domain" description="AAA+ ATPase" evidence="1">
    <location>
        <begin position="311"/>
        <end position="455"/>
    </location>
</feature>
<dbReference type="InterPro" id="IPR027417">
    <property type="entry name" value="P-loop_NTPase"/>
</dbReference>
<dbReference type="SUPFAM" id="SSF52540">
    <property type="entry name" value="P-loop containing nucleoside triphosphate hydrolases"/>
    <property type="match status" value="1"/>
</dbReference>
<gene>
    <name evidence="2" type="ORF">I4J89_27095</name>
</gene>
<organism evidence="2 3">
    <name type="scientific">Actinoplanes aureus</name>
    <dbReference type="NCBI Taxonomy" id="2792083"/>
    <lineage>
        <taxon>Bacteria</taxon>
        <taxon>Bacillati</taxon>
        <taxon>Actinomycetota</taxon>
        <taxon>Actinomycetes</taxon>
        <taxon>Micromonosporales</taxon>
        <taxon>Micromonosporaceae</taxon>
        <taxon>Actinoplanes</taxon>
    </lineage>
</organism>
<dbReference type="SMART" id="SM00382">
    <property type="entry name" value="AAA"/>
    <property type="match status" value="1"/>
</dbReference>
<reference evidence="2" key="1">
    <citation type="submission" date="2020-11" db="EMBL/GenBank/DDBJ databases">
        <title>Isolation and identification of active actinomycetes.</title>
        <authorList>
            <person name="Sun X."/>
        </authorList>
    </citation>
    <scope>NUCLEOTIDE SEQUENCE</scope>
    <source>
        <strain evidence="2">NEAU-A11</strain>
    </source>
</reference>
<dbReference type="Pfam" id="PF00004">
    <property type="entry name" value="AAA"/>
    <property type="match status" value="1"/>
</dbReference>
<dbReference type="Gene3D" id="3.40.50.300">
    <property type="entry name" value="P-loop containing nucleotide triphosphate hydrolases"/>
    <property type="match status" value="1"/>
</dbReference>
<sequence>MPQGLTYQDAVKLLGGSGPLLRIADNLLGGALSVATAGGSDAALSLFDAKAEAIRLGHQVSSKIADLVRGNGRYTRSQRLHAAHGILVVSAFFEALDTCLDAAGLESAGFDRDEQTRLLTGSAWPTGLLAGPLPAPSPDRPYDVLLSELLVWSATSARLVAGHLSTDQLGETLSTQLPGIAVTRYEENIRRLAEEIPEFAIWMRQHSDRAATRGLEALESTLLRVTSHRDPARHRAALARAYRAELGHPILGGDAGDLVMPALGSAYLDPRYRVKPGGPGARPAEESWWDTEPRADLAAFLATYLTVPQAADAPLLLLGQPGAGKSSLTKVLAARLPPADFLVVRVALRDVRAEAEIQDQVEQALRGTIGETVAWPDLARDAGGAMPVILLDGFDELLQATGIHQSDYLQRVADFQRREAVLDRPVAVMVTSRIAVADRARVPGGSLVVRLEPFDEPQQRHWLEIWTGANAAHWAGTGHRPLRPEVLRRFRDLAEQPLLLLMLALYDATGNALQDAGDSFGTGQLYERLLREFAAREVHRVHGDQPDAALPGLVDDELLRLSVVAFAMFHRLRLWVTAEELDADLAGLGLRPSRASQTQAFRAPISAGQEMVGRFFFIQRAQAVQDDQTRQTYEFLHATFGEYLIARLVVQALTDAAARARARTLRLGPAEDDDLLQSLLGYTPLCACNTVIPFVTELLRQSGPASVREWIVERLRVAVTRPQYTPRSYQPVDKRIDHWMATYSFNLTLLALACGQPLRASELYLHAKDPAGWLRDMALQWRAAIPGGMFLDALEYLEVTRTWAPDGRRDLRLDRSDAEVSSTVDPLWSHSFGPRWSFGPDSSLDGVNQYFPIYTALQSMHLSGAFSDDALRHALDPLLTWAPELMVSFVAHGDREYESVAHSLISLWLASAMRAEPAKLLTAYQRALNSGLATGSSDTITLILNSLTSDAPRLDTAAVITLLARAWSRHDFGTAQRFAPFVECLLAVADPQSPGIAVLLQDHPELGRRVAAFLDRHRGG</sequence>
<name>A0A931G4B5_9ACTN</name>
<dbReference type="InterPro" id="IPR003959">
    <property type="entry name" value="ATPase_AAA_core"/>
</dbReference>
<dbReference type="RefSeq" id="WP_196416896.1">
    <property type="nucleotide sequence ID" value="NZ_JADQTO010000013.1"/>
</dbReference>
<accession>A0A931G4B5</accession>
<protein>
    <recommendedName>
        <fullName evidence="1">AAA+ ATPase domain-containing protein</fullName>
    </recommendedName>
</protein>
<evidence type="ECO:0000313" key="3">
    <source>
        <dbReference type="Proteomes" id="UP000598146"/>
    </source>
</evidence>
<proteinExistence type="predicted"/>
<dbReference type="GO" id="GO:0016887">
    <property type="term" value="F:ATP hydrolysis activity"/>
    <property type="evidence" value="ECO:0007669"/>
    <property type="project" value="InterPro"/>
</dbReference>
<evidence type="ECO:0000313" key="2">
    <source>
        <dbReference type="EMBL" id="MBG0565124.1"/>
    </source>
</evidence>
<dbReference type="InterPro" id="IPR003593">
    <property type="entry name" value="AAA+_ATPase"/>
</dbReference>
<dbReference type="EMBL" id="JADQTO010000013">
    <property type="protein sequence ID" value="MBG0565124.1"/>
    <property type="molecule type" value="Genomic_DNA"/>
</dbReference>
<dbReference type="Proteomes" id="UP000598146">
    <property type="component" value="Unassembled WGS sequence"/>
</dbReference>
<comment type="caution">
    <text evidence="2">The sequence shown here is derived from an EMBL/GenBank/DDBJ whole genome shotgun (WGS) entry which is preliminary data.</text>
</comment>
<dbReference type="AlphaFoldDB" id="A0A931G4B5"/>
<dbReference type="GO" id="GO:0005524">
    <property type="term" value="F:ATP binding"/>
    <property type="evidence" value="ECO:0007669"/>
    <property type="project" value="InterPro"/>
</dbReference>
<keyword evidence="3" id="KW-1185">Reference proteome</keyword>
<dbReference type="Pfam" id="PF22738">
    <property type="entry name" value="NNH7"/>
    <property type="match status" value="1"/>
</dbReference>
<evidence type="ECO:0000259" key="1">
    <source>
        <dbReference type="SMART" id="SM00382"/>
    </source>
</evidence>
<dbReference type="InterPro" id="IPR054567">
    <property type="entry name" value="NNH7"/>
</dbReference>